<name>A0A6P0CCL9_9RHOB</name>
<dbReference type="GO" id="GO:0016740">
    <property type="term" value="F:transferase activity"/>
    <property type="evidence" value="ECO:0007669"/>
    <property type="project" value="UniProtKB-KW"/>
</dbReference>
<feature type="domain" description="Gcp-like" evidence="2">
    <location>
        <begin position="48"/>
        <end position="110"/>
    </location>
</feature>
<dbReference type="Proteomes" id="UP000468591">
    <property type="component" value="Unassembled WGS sequence"/>
</dbReference>
<feature type="region of interest" description="Disordered" evidence="1">
    <location>
        <begin position="215"/>
        <end position="236"/>
    </location>
</feature>
<dbReference type="AlphaFoldDB" id="A0A6P0CCL9"/>
<organism evidence="3 4">
    <name type="scientific">Sulfitobacter sediminilitoris</name>
    <dbReference type="NCBI Taxonomy" id="2698830"/>
    <lineage>
        <taxon>Bacteria</taxon>
        <taxon>Pseudomonadati</taxon>
        <taxon>Pseudomonadota</taxon>
        <taxon>Alphaproteobacteria</taxon>
        <taxon>Rhodobacterales</taxon>
        <taxon>Roseobacteraceae</taxon>
        <taxon>Sulfitobacter</taxon>
    </lineage>
</organism>
<dbReference type="RefSeq" id="WP_164354875.1">
    <property type="nucleotide sequence ID" value="NZ_JAABNT010000011.1"/>
</dbReference>
<dbReference type="GO" id="GO:0002949">
    <property type="term" value="P:tRNA threonylcarbamoyladenosine modification"/>
    <property type="evidence" value="ECO:0007669"/>
    <property type="project" value="InterPro"/>
</dbReference>
<dbReference type="InterPro" id="IPR043129">
    <property type="entry name" value="ATPase_NBD"/>
</dbReference>
<dbReference type="EMBL" id="JAABNT010000011">
    <property type="protein sequence ID" value="NEK23949.1"/>
    <property type="molecule type" value="Genomic_DNA"/>
</dbReference>
<gene>
    <name evidence="3" type="primary">tsaB</name>
    <name evidence="3" type="ORF">GV827_16280</name>
</gene>
<protein>
    <submittedName>
        <fullName evidence="3">tRNA (Adenosine(37)-N6)-threonylcarbamoyltransferase complex dimerization subunit type 1 TsaB</fullName>
    </submittedName>
</protein>
<evidence type="ECO:0000256" key="1">
    <source>
        <dbReference type="SAM" id="MobiDB-lite"/>
    </source>
</evidence>
<evidence type="ECO:0000313" key="4">
    <source>
        <dbReference type="Proteomes" id="UP000468591"/>
    </source>
</evidence>
<dbReference type="NCBIfam" id="TIGR03725">
    <property type="entry name" value="T6A_YeaZ"/>
    <property type="match status" value="1"/>
</dbReference>
<comment type="caution">
    <text evidence="3">The sequence shown here is derived from an EMBL/GenBank/DDBJ whole genome shotgun (WGS) entry which is preliminary data.</text>
</comment>
<proteinExistence type="predicted"/>
<keyword evidence="3" id="KW-0808">Transferase</keyword>
<sequence length="236" mass="24807">MPDKVYPENRKKWPKVVAFDTSGPFVSVGWAFESYSGGNVLNMPRGQAEALLPAIEDTLASCGWTWSEVDVIGVAVGPGNFTGIRIGVSAARGLGLALGIPVFGISQFELAYGTIPVDPGTLVSIPAPRNMAYVRGFGAGGQQACGTGLLIDPGAPPPKLELSAGMRVHGHRAREIAAHAGARGIDEHYAPDAARMAELIEQKYCEADAFPPRPVPDYIKPPDAAPARDQAPAILP</sequence>
<evidence type="ECO:0000313" key="3">
    <source>
        <dbReference type="EMBL" id="NEK23949.1"/>
    </source>
</evidence>
<dbReference type="InterPro" id="IPR022496">
    <property type="entry name" value="T6A_TsaB"/>
</dbReference>
<reference evidence="3 4" key="1">
    <citation type="submission" date="2020-01" db="EMBL/GenBank/DDBJ databases">
        <title>Sulfitobacter sediminilitoris sp. nov., isolated from a tidal flat.</title>
        <authorList>
            <person name="Park S."/>
            <person name="Yoon J.-H."/>
        </authorList>
    </citation>
    <scope>NUCLEOTIDE SEQUENCE [LARGE SCALE GENOMIC DNA]</scope>
    <source>
        <strain evidence="3 4">JBTF-M27</strain>
    </source>
</reference>
<keyword evidence="4" id="KW-1185">Reference proteome</keyword>
<feature type="compositionally biased region" description="Low complexity" evidence="1">
    <location>
        <begin position="221"/>
        <end position="236"/>
    </location>
</feature>
<dbReference type="InterPro" id="IPR000905">
    <property type="entry name" value="Gcp-like_dom"/>
</dbReference>
<evidence type="ECO:0000259" key="2">
    <source>
        <dbReference type="Pfam" id="PF00814"/>
    </source>
</evidence>
<dbReference type="Gene3D" id="3.30.420.40">
    <property type="match status" value="2"/>
</dbReference>
<dbReference type="SUPFAM" id="SSF53067">
    <property type="entry name" value="Actin-like ATPase domain"/>
    <property type="match status" value="1"/>
</dbReference>
<dbReference type="Pfam" id="PF00814">
    <property type="entry name" value="TsaD"/>
    <property type="match status" value="1"/>
</dbReference>
<accession>A0A6P0CCL9</accession>